<organism evidence="3 4">
    <name type="scientific">Nonomuraea diastatica</name>
    <dbReference type="NCBI Taxonomy" id="1848329"/>
    <lineage>
        <taxon>Bacteria</taxon>
        <taxon>Bacillati</taxon>
        <taxon>Actinomycetota</taxon>
        <taxon>Actinomycetes</taxon>
        <taxon>Streptosporangiales</taxon>
        <taxon>Streptosporangiaceae</taxon>
        <taxon>Nonomuraea</taxon>
    </lineage>
</organism>
<evidence type="ECO:0000256" key="1">
    <source>
        <dbReference type="SAM" id="MobiDB-lite"/>
    </source>
</evidence>
<evidence type="ECO:0000313" key="4">
    <source>
        <dbReference type="Proteomes" id="UP000294543"/>
    </source>
</evidence>
<protein>
    <recommendedName>
        <fullName evidence="2">Outer membrane channel protein CpnT-like N-terminal domain-containing protein</fullName>
    </recommendedName>
</protein>
<feature type="compositionally biased region" description="Low complexity" evidence="1">
    <location>
        <begin position="338"/>
        <end position="352"/>
    </location>
</feature>
<feature type="region of interest" description="Disordered" evidence="1">
    <location>
        <begin position="182"/>
        <end position="352"/>
    </location>
</feature>
<dbReference type="Proteomes" id="UP000294543">
    <property type="component" value="Unassembled WGS sequence"/>
</dbReference>
<dbReference type="Gene3D" id="1.10.287.1060">
    <property type="entry name" value="ESAT-6-like"/>
    <property type="match status" value="1"/>
</dbReference>
<keyword evidence="4" id="KW-1185">Reference proteome</keyword>
<evidence type="ECO:0000313" key="3">
    <source>
        <dbReference type="EMBL" id="TDD25144.1"/>
    </source>
</evidence>
<name>A0A4R4X4D6_9ACTN</name>
<gene>
    <name evidence="3" type="ORF">E1294_04040</name>
</gene>
<feature type="compositionally biased region" description="Low complexity" evidence="1">
    <location>
        <begin position="315"/>
        <end position="327"/>
    </location>
</feature>
<evidence type="ECO:0000259" key="2">
    <source>
        <dbReference type="Pfam" id="PF25547"/>
    </source>
</evidence>
<accession>A0A4R4X4D6</accession>
<feature type="compositionally biased region" description="Gly residues" evidence="1">
    <location>
        <begin position="213"/>
        <end position="235"/>
    </location>
</feature>
<dbReference type="SUPFAM" id="SSF140453">
    <property type="entry name" value="EsxAB dimer-like"/>
    <property type="match status" value="1"/>
</dbReference>
<feature type="compositionally biased region" description="Low complexity" evidence="1">
    <location>
        <begin position="236"/>
        <end position="248"/>
    </location>
</feature>
<dbReference type="RefSeq" id="WP_132504561.1">
    <property type="nucleotide sequence ID" value="NZ_SMKP01000007.1"/>
</dbReference>
<dbReference type="EMBL" id="SMKP01000007">
    <property type="protein sequence ID" value="TDD25144.1"/>
    <property type="molecule type" value="Genomic_DNA"/>
</dbReference>
<reference evidence="3 4" key="1">
    <citation type="submission" date="2019-03" db="EMBL/GenBank/DDBJ databases">
        <title>Draft genome sequences of novel Actinobacteria.</title>
        <authorList>
            <person name="Sahin N."/>
            <person name="Ay H."/>
            <person name="Saygin H."/>
        </authorList>
    </citation>
    <scope>NUCLEOTIDE SEQUENCE [LARGE SCALE GENOMIC DNA]</scope>
    <source>
        <strain evidence="3 4">KC712</strain>
    </source>
</reference>
<dbReference type="Pfam" id="PF25547">
    <property type="entry name" value="WXG100_2"/>
    <property type="match status" value="1"/>
</dbReference>
<feature type="compositionally biased region" description="Low complexity" evidence="1">
    <location>
        <begin position="277"/>
        <end position="288"/>
    </location>
</feature>
<sequence length="447" mass="45415">MGAQREVVTILSFDRTPQGAWIDKDKSEIKVLLQNTDSFTIETTGQTYQNAASKIEQAINALEAHAGKIADVWKGPDAAKARTALELLHATGNELSSKLSMMGTALQTYAGHLNDTKTRVDEDVSVPSAGLTQSEEEIVRKSLENTQAQRALYELNQKIVSIYDIDVPHSVSYELPAVTIPSAPAETQNPDYPTGPGTEGPAFTTPVNDPGGSYDGGSQGSSGNPGGIGTGGSPSGGSDPRGSSDPGGANPGGSNPGSDPGGSDSGDPAGPDPDTPADPGTDPPAAEEPGQDQNPRPENGAENGGDAAPPVIGADDTTTTDGTNPTDPRQTDMAGYQPPTATIAPPTVTTPSTTLNPQIGYNLPTTGGTPGIPSVIGSPAVGGGQSPLVTPLGRGGSTGMAGGMPFMPFMGGGAGGGEYSDLERNTYVPEDASCWTVGYDTTEPVIE</sequence>
<dbReference type="OrthoDB" id="3535952at2"/>
<dbReference type="InterPro" id="IPR057746">
    <property type="entry name" value="CpnT-like_N"/>
</dbReference>
<dbReference type="AlphaFoldDB" id="A0A4R4X4D6"/>
<feature type="compositionally biased region" description="Gly residues" evidence="1">
    <location>
        <begin position="249"/>
        <end position="264"/>
    </location>
</feature>
<proteinExistence type="predicted"/>
<dbReference type="InterPro" id="IPR036689">
    <property type="entry name" value="ESAT-6-like_sf"/>
</dbReference>
<feature type="domain" description="Outer membrane channel protein CpnT-like N-terminal" evidence="2">
    <location>
        <begin position="42"/>
        <end position="121"/>
    </location>
</feature>
<comment type="caution">
    <text evidence="3">The sequence shown here is derived from an EMBL/GenBank/DDBJ whole genome shotgun (WGS) entry which is preliminary data.</text>
</comment>